<evidence type="ECO:0000313" key="2">
    <source>
        <dbReference type="EMBL" id="EZG43560.1"/>
    </source>
</evidence>
<dbReference type="Proteomes" id="UP000019763">
    <property type="component" value="Unassembled WGS sequence"/>
</dbReference>
<dbReference type="GeneID" id="22915751"/>
<dbReference type="EMBL" id="AFNH02001245">
    <property type="protein sequence ID" value="EZG43560.1"/>
    <property type="molecule type" value="Genomic_DNA"/>
</dbReference>
<name>A0A023AZ10_GRENI</name>
<dbReference type="AlphaFoldDB" id="A0A023AZ10"/>
<feature type="non-terminal residue" evidence="2">
    <location>
        <position position="219"/>
    </location>
</feature>
<evidence type="ECO:0000256" key="1">
    <source>
        <dbReference type="SAM" id="MobiDB-lite"/>
    </source>
</evidence>
<protein>
    <submittedName>
        <fullName evidence="2">Uncharacterized protein</fullName>
    </submittedName>
</protein>
<reference evidence="2" key="1">
    <citation type="submission" date="2013-12" db="EMBL/GenBank/DDBJ databases">
        <authorList>
            <person name="Omoto C.K."/>
            <person name="Sibley D."/>
            <person name="Venepally P."/>
            <person name="Hadjithomas M."/>
            <person name="Karamycheva S."/>
            <person name="Brunk B."/>
            <person name="Roos D."/>
            <person name="Caler E."/>
            <person name="Lorenzi H."/>
        </authorList>
    </citation>
    <scope>NUCLEOTIDE SEQUENCE</scope>
</reference>
<keyword evidence="3" id="KW-1185">Reference proteome</keyword>
<sequence>TPSGGSSITSSRSGVFLAPASALARTGSCHSAGSVGNNSSNSDSTTRRPKTTCAAAAPVSTNFSCARPFRNTSSHTSSALVLSSRHSSNRRSIAFAITDCTNLLELIPTSVLPVSRPSVSADPVSESISSTVDTASGDIHGVWDPNSCGMSYTRIRLTSFSQSNVSSSPLSNFHECSRGTKTTAEHACSPGTLKSITHGSQSLMPGRLPSGLTTATNNS</sequence>
<organism evidence="2 3">
    <name type="scientific">Gregarina niphandrodes</name>
    <name type="common">Septate eugregarine</name>
    <dbReference type="NCBI Taxonomy" id="110365"/>
    <lineage>
        <taxon>Eukaryota</taxon>
        <taxon>Sar</taxon>
        <taxon>Alveolata</taxon>
        <taxon>Apicomplexa</taxon>
        <taxon>Conoidasida</taxon>
        <taxon>Gregarinasina</taxon>
        <taxon>Eugregarinorida</taxon>
        <taxon>Gregarinidae</taxon>
        <taxon>Gregarina</taxon>
    </lineage>
</organism>
<comment type="caution">
    <text evidence="2">The sequence shown here is derived from an EMBL/GenBank/DDBJ whole genome shotgun (WGS) entry which is preliminary data.</text>
</comment>
<feature type="region of interest" description="Disordered" evidence="1">
    <location>
        <begin position="28"/>
        <end position="53"/>
    </location>
</feature>
<feature type="non-terminal residue" evidence="2">
    <location>
        <position position="1"/>
    </location>
</feature>
<dbReference type="RefSeq" id="XP_011133209.1">
    <property type="nucleotide sequence ID" value="XM_011134907.1"/>
</dbReference>
<accession>A0A023AZ10</accession>
<dbReference type="VEuPathDB" id="CryptoDB:GNI_166750"/>
<feature type="compositionally biased region" description="Low complexity" evidence="1">
    <location>
        <begin position="31"/>
        <end position="44"/>
    </location>
</feature>
<evidence type="ECO:0000313" key="3">
    <source>
        <dbReference type="Proteomes" id="UP000019763"/>
    </source>
</evidence>
<feature type="compositionally biased region" description="Polar residues" evidence="1">
    <location>
        <begin position="192"/>
        <end position="203"/>
    </location>
</feature>
<proteinExistence type="predicted"/>
<feature type="region of interest" description="Disordered" evidence="1">
    <location>
        <begin position="184"/>
        <end position="219"/>
    </location>
</feature>
<gene>
    <name evidence="2" type="ORF">GNI_166750</name>
</gene>